<keyword evidence="6" id="KW-1015">Disulfide bond</keyword>
<keyword evidence="4" id="KW-0732">Signal</keyword>
<name>A0ABM1N1J9_NICVS</name>
<dbReference type="PANTHER" id="PTHR11567:SF211">
    <property type="entry name" value="PROSTATIC ACID PHOSPHATASE"/>
    <property type="match status" value="1"/>
</dbReference>
<evidence type="ECO:0000256" key="7">
    <source>
        <dbReference type="ARBA" id="ARBA00023180"/>
    </source>
</evidence>
<evidence type="ECO:0000256" key="3">
    <source>
        <dbReference type="ARBA" id="ARBA00012646"/>
    </source>
</evidence>
<evidence type="ECO:0000256" key="2">
    <source>
        <dbReference type="ARBA" id="ARBA00005375"/>
    </source>
</evidence>
<dbReference type="RefSeq" id="XP_017780699.1">
    <property type="nucleotide sequence ID" value="XM_017925210.1"/>
</dbReference>
<evidence type="ECO:0000313" key="8">
    <source>
        <dbReference type="Proteomes" id="UP000695000"/>
    </source>
</evidence>
<keyword evidence="7" id="KW-0325">Glycoprotein</keyword>
<evidence type="ECO:0000256" key="6">
    <source>
        <dbReference type="ARBA" id="ARBA00023157"/>
    </source>
</evidence>
<accession>A0ABM1N1J9</accession>
<sequence length="799" mass="92207">MATEHLSTTGKKRTYNLGVKLRKRYSKFLGSLYYADLIEAISSSTPRSVISMQSVLAGLFPPSPEWQLKSGLEWQPVYFIAPSINEDKVTQRVKHIYRNGDRTPNCSYLPKANNPHANHSFYPYGIGQLTLDGENTAFNLGVKLNKRYSKFLGKIYYVDLIEAISSSSPRSFMSMQTVLASLFPPNKEWELIPNLNWQPIHFTAPNINNDKLIYPSCKKVNQVKGEMDQEKAAVYKQISSNSGINITSSFDVMRIHKNFHILDKLDYDLPGWVLPIWPQPFTKYAKQYWKEMLDQTVHYAIGSLLKKINTDTMNKIDNTLKPKDRKMFMYSGHDINVIAYLGAIGAYKENLHINFSSCIMIEVHKIEDEYFIKVLFDNSNGKQPEVIKIPACGDVELCPLDNYISITEQKYGPEEWSRCSVIRVSKRMVNCPKNLMYWSVYGVITIVGIITLVVVNEQDDRLEFVAVLFRHGQRTIPYLDTYPNDPHREESYKPFGLGGLTYKGQNEMLDVGRELRKRYKSYLGEIFSHDLVEAISSSYDRSKMSLSLVLATLFPPNAEEVIETGVNWQPVHYTYLQEEDDDMLAFWGKCTDFNQDEIQKFFSSKEIIELNKKYKNVYKYIQMNTGENVTSLLRAAQYYKILEAQTAYGLTLPEWTHHIFPEPLNTIHKLHWRGFIGTTKDIKYAAGRLLQTISGAFSSRINQTLSSERKMHIYSGHDFGISGTLRALQIDHDYTLPEGGYILFELHKINDIYGVKVFYQDYSSEEPKLMTIRNCSPFCEIDRFIQLTEQYYPNPNICQ</sequence>
<comment type="similarity">
    <text evidence="2">Belongs to the histidine acid phosphatase family.</text>
</comment>
<dbReference type="Proteomes" id="UP000695000">
    <property type="component" value="Unplaced"/>
</dbReference>
<proteinExistence type="inferred from homology"/>
<keyword evidence="5" id="KW-0378">Hydrolase</keyword>
<keyword evidence="8" id="KW-1185">Reference proteome</keyword>
<evidence type="ECO:0000313" key="9">
    <source>
        <dbReference type="RefSeq" id="XP_017780699.1"/>
    </source>
</evidence>
<dbReference type="CDD" id="cd07061">
    <property type="entry name" value="HP_HAP_like"/>
    <property type="match status" value="1"/>
</dbReference>
<comment type="catalytic activity">
    <reaction evidence="1">
        <text>a phosphate monoester + H2O = an alcohol + phosphate</text>
        <dbReference type="Rhea" id="RHEA:15017"/>
        <dbReference type="ChEBI" id="CHEBI:15377"/>
        <dbReference type="ChEBI" id="CHEBI:30879"/>
        <dbReference type="ChEBI" id="CHEBI:43474"/>
        <dbReference type="ChEBI" id="CHEBI:67140"/>
        <dbReference type="EC" id="3.1.3.2"/>
    </reaction>
</comment>
<dbReference type="EC" id="3.1.3.2" evidence="3"/>
<dbReference type="InterPro" id="IPR050645">
    <property type="entry name" value="Histidine_acid_phosphatase"/>
</dbReference>
<dbReference type="InterPro" id="IPR029033">
    <property type="entry name" value="His_PPase_superfam"/>
</dbReference>
<gene>
    <name evidence="9" type="primary">LOC108565647</name>
</gene>
<protein>
    <recommendedName>
        <fullName evidence="3">acid phosphatase</fullName>
        <ecNumber evidence="3">3.1.3.2</ecNumber>
    </recommendedName>
</protein>
<dbReference type="InterPro" id="IPR000560">
    <property type="entry name" value="His_Pase_clade-2"/>
</dbReference>
<dbReference type="Pfam" id="PF00328">
    <property type="entry name" value="His_Phos_2"/>
    <property type="match status" value="4"/>
</dbReference>
<dbReference type="PANTHER" id="PTHR11567">
    <property type="entry name" value="ACID PHOSPHATASE-RELATED"/>
    <property type="match status" value="1"/>
</dbReference>
<evidence type="ECO:0000256" key="5">
    <source>
        <dbReference type="ARBA" id="ARBA00022801"/>
    </source>
</evidence>
<dbReference type="GeneID" id="108565647"/>
<dbReference type="SUPFAM" id="SSF53254">
    <property type="entry name" value="Phosphoglycerate mutase-like"/>
    <property type="match status" value="3"/>
</dbReference>
<evidence type="ECO:0000256" key="4">
    <source>
        <dbReference type="ARBA" id="ARBA00022729"/>
    </source>
</evidence>
<evidence type="ECO:0000256" key="1">
    <source>
        <dbReference type="ARBA" id="ARBA00000032"/>
    </source>
</evidence>
<organism evidence="8 9">
    <name type="scientific">Nicrophorus vespilloides</name>
    <name type="common">Boreal carrion beetle</name>
    <dbReference type="NCBI Taxonomy" id="110193"/>
    <lineage>
        <taxon>Eukaryota</taxon>
        <taxon>Metazoa</taxon>
        <taxon>Ecdysozoa</taxon>
        <taxon>Arthropoda</taxon>
        <taxon>Hexapoda</taxon>
        <taxon>Insecta</taxon>
        <taxon>Pterygota</taxon>
        <taxon>Neoptera</taxon>
        <taxon>Endopterygota</taxon>
        <taxon>Coleoptera</taxon>
        <taxon>Polyphaga</taxon>
        <taxon>Staphyliniformia</taxon>
        <taxon>Silphidae</taxon>
        <taxon>Nicrophorinae</taxon>
        <taxon>Nicrophorus</taxon>
    </lineage>
</organism>
<reference evidence="9" key="1">
    <citation type="submission" date="2025-08" db="UniProtKB">
        <authorList>
            <consortium name="RefSeq"/>
        </authorList>
    </citation>
    <scope>IDENTIFICATION</scope>
    <source>
        <tissue evidence="9">Whole Larva</tissue>
    </source>
</reference>
<dbReference type="Gene3D" id="3.40.50.1240">
    <property type="entry name" value="Phosphoglycerate mutase-like"/>
    <property type="match status" value="3"/>
</dbReference>